<evidence type="ECO:0000313" key="3">
    <source>
        <dbReference type="Proteomes" id="UP001163823"/>
    </source>
</evidence>
<organism evidence="2 3">
    <name type="scientific">Quillaja saponaria</name>
    <name type="common">Soap bark tree</name>
    <dbReference type="NCBI Taxonomy" id="32244"/>
    <lineage>
        <taxon>Eukaryota</taxon>
        <taxon>Viridiplantae</taxon>
        <taxon>Streptophyta</taxon>
        <taxon>Embryophyta</taxon>
        <taxon>Tracheophyta</taxon>
        <taxon>Spermatophyta</taxon>
        <taxon>Magnoliopsida</taxon>
        <taxon>eudicotyledons</taxon>
        <taxon>Gunneridae</taxon>
        <taxon>Pentapetalae</taxon>
        <taxon>rosids</taxon>
        <taxon>fabids</taxon>
        <taxon>Fabales</taxon>
        <taxon>Quillajaceae</taxon>
        <taxon>Quillaja</taxon>
    </lineage>
</organism>
<evidence type="ECO:0000313" key="2">
    <source>
        <dbReference type="EMBL" id="KAJ7952497.1"/>
    </source>
</evidence>
<dbReference type="PANTHER" id="PTHR11945">
    <property type="entry name" value="MADS BOX PROTEIN"/>
    <property type="match status" value="1"/>
</dbReference>
<reference evidence="2" key="1">
    <citation type="journal article" date="2023" name="Science">
        <title>Elucidation of the pathway for biosynthesis of saponin adjuvants from the soapbark tree.</title>
        <authorList>
            <person name="Reed J."/>
            <person name="Orme A."/>
            <person name="El-Demerdash A."/>
            <person name="Owen C."/>
            <person name="Martin L.B.B."/>
            <person name="Misra R.C."/>
            <person name="Kikuchi S."/>
            <person name="Rejzek M."/>
            <person name="Martin A.C."/>
            <person name="Harkess A."/>
            <person name="Leebens-Mack J."/>
            <person name="Louveau T."/>
            <person name="Stephenson M.J."/>
            <person name="Osbourn A."/>
        </authorList>
    </citation>
    <scope>NUCLEOTIDE SEQUENCE</scope>
    <source>
        <strain evidence="2">S10</strain>
    </source>
</reference>
<proteinExistence type="predicted"/>
<comment type="caution">
    <text evidence="2">The sequence shown here is derived from an EMBL/GenBank/DDBJ whole genome shotgun (WGS) entry which is preliminary data.</text>
</comment>
<dbReference type="InterPro" id="IPR036879">
    <property type="entry name" value="TF_MADSbox_sf"/>
</dbReference>
<dbReference type="EMBL" id="JARAOO010000010">
    <property type="protein sequence ID" value="KAJ7952497.1"/>
    <property type="molecule type" value="Genomic_DNA"/>
</dbReference>
<gene>
    <name evidence="2" type="ORF">O6P43_024335</name>
</gene>
<dbReference type="Proteomes" id="UP001163823">
    <property type="component" value="Chromosome 10"/>
</dbReference>
<dbReference type="PANTHER" id="PTHR11945:SF629">
    <property type="entry name" value="OS02G0164450 PROTEIN"/>
    <property type="match status" value="1"/>
</dbReference>
<dbReference type="AlphaFoldDB" id="A0AAD7PET8"/>
<dbReference type="GO" id="GO:0000981">
    <property type="term" value="F:DNA-binding transcription factor activity, RNA polymerase II-specific"/>
    <property type="evidence" value="ECO:0007669"/>
    <property type="project" value="TreeGrafter"/>
</dbReference>
<dbReference type="Gene3D" id="3.40.1810.10">
    <property type="entry name" value="Transcription factor, MADS-box"/>
    <property type="match status" value="1"/>
</dbReference>
<keyword evidence="3" id="KW-1185">Reference proteome</keyword>
<dbReference type="GO" id="GO:0000978">
    <property type="term" value="F:RNA polymerase II cis-regulatory region sequence-specific DNA binding"/>
    <property type="evidence" value="ECO:0007669"/>
    <property type="project" value="TreeGrafter"/>
</dbReference>
<dbReference type="SUPFAM" id="SSF55455">
    <property type="entry name" value="SRF-like"/>
    <property type="match status" value="1"/>
</dbReference>
<evidence type="ECO:0000256" key="1">
    <source>
        <dbReference type="SAM" id="MobiDB-lite"/>
    </source>
</evidence>
<name>A0AAD7PET8_QUISA</name>
<feature type="region of interest" description="Disordered" evidence="1">
    <location>
        <begin position="1"/>
        <end position="39"/>
    </location>
</feature>
<feature type="compositionally biased region" description="Polar residues" evidence="1">
    <location>
        <begin position="1"/>
        <end position="10"/>
    </location>
</feature>
<protein>
    <submittedName>
        <fullName evidence="2">Agamous-like MADS-box protein</fullName>
    </submittedName>
</protein>
<accession>A0AAD7PET8</accession>
<dbReference type="GO" id="GO:0046983">
    <property type="term" value="F:protein dimerization activity"/>
    <property type="evidence" value="ECO:0007669"/>
    <property type="project" value="InterPro"/>
</dbReference>
<feature type="compositionally biased region" description="Basic residues" evidence="1">
    <location>
        <begin position="11"/>
        <end position="34"/>
    </location>
</feature>
<dbReference type="KEGG" id="qsa:O6P43_024335"/>
<sequence>MEYQNTNPKSQGRKKIPVKRSNKNGTISKRRSAKKAATEPNLISGAELAVVVFPTPTQDSQTFSFGQPSADDVINRYLQQNVASSSNTNINNSPSHMLLQFYKQREQEALVKLEEEKKIREMIEANLEAERGVFDSLCWKKPVEEIQPNELDQYVEALKKLRKVLDGRLTEMENARASFMFSNQAAALSSYGLFEGDYYGGAKAAAAADVQIICACGLPKFLVHDHVGEY</sequence>